<dbReference type="AlphaFoldDB" id="A0A401TGC4"/>
<dbReference type="InterPro" id="IPR027275">
    <property type="entry name" value="PRC-brl_dom"/>
</dbReference>
<sequence>MGRTDKHRRVIVGWCREYVRWVADGLFIVFCRGARGSFWRFTTPAQTNYAVGQEVALTPVETAELARGYSGEALKRKTVVNEKGETLGRISDFIFGKDGNIYVVLAVGDLVSYHLVAIPFRSLKLENSSGSIVLSGINPSTLEKLPVYLPR</sequence>
<dbReference type="InterPro" id="IPR011033">
    <property type="entry name" value="PRC_barrel-like_sf"/>
</dbReference>
<comment type="caution">
    <text evidence="2">The sequence shown here is derived from an EMBL/GenBank/DDBJ whole genome shotgun (WGS) entry which is preliminary data.</text>
</comment>
<dbReference type="Pfam" id="PF05239">
    <property type="entry name" value="PRC"/>
    <property type="match status" value="1"/>
</dbReference>
<evidence type="ECO:0000313" key="3">
    <source>
        <dbReference type="Proteomes" id="UP000287033"/>
    </source>
</evidence>
<proteinExistence type="predicted"/>
<reference evidence="2 3" key="1">
    <citation type="journal article" date="2018" name="Nat. Ecol. Evol.">
        <title>Shark genomes provide insights into elasmobranch evolution and the origin of vertebrates.</title>
        <authorList>
            <person name="Hara Y"/>
            <person name="Yamaguchi K"/>
            <person name="Onimaru K"/>
            <person name="Kadota M"/>
            <person name="Koyanagi M"/>
            <person name="Keeley SD"/>
            <person name="Tatsumi K"/>
            <person name="Tanaka K"/>
            <person name="Motone F"/>
            <person name="Kageyama Y"/>
            <person name="Nozu R"/>
            <person name="Adachi N"/>
            <person name="Nishimura O"/>
            <person name="Nakagawa R"/>
            <person name="Tanegashima C"/>
            <person name="Kiyatake I"/>
            <person name="Matsumoto R"/>
            <person name="Murakumo K"/>
            <person name="Nishida K"/>
            <person name="Terakita A"/>
            <person name="Kuratani S"/>
            <person name="Sato K"/>
            <person name="Hyodo S Kuraku.S."/>
        </authorList>
    </citation>
    <scope>NUCLEOTIDE SEQUENCE [LARGE SCALE GENOMIC DNA]</scope>
</reference>
<feature type="domain" description="PRC-barrel" evidence="1">
    <location>
        <begin position="72"/>
        <end position="127"/>
    </location>
</feature>
<organism evidence="2 3">
    <name type="scientific">Chiloscyllium punctatum</name>
    <name type="common">Brownbanded bambooshark</name>
    <name type="synonym">Hemiscyllium punctatum</name>
    <dbReference type="NCBI Taxonomy" id="137246"/>
    <lineage>
        <taxon>Eukaryota</taxon>
        <taxon>Metazoa</taxon>
        <taxon>Chordata</taxon>
        <taxon>Craniata</taxon>
        <taxon>Vertebrata</taxon>
        <taxon>Chondrichthyes</taxon>
        <taxon>Elasmobranchii</taxon>
        <taxon>Galeomorphii</taxon>
        <taxon>Galeoidea</taxon>
        <taxon>Orectolobiformes</taxon>
        <taxon>Hemiscylliidae</taxon>
        <taxon>Chiloscyllium</taxon>
    </lineage>
</organism>
<dbReference type="Gene3D" id="2.30.30.240">
    <property type="entry name" value="PRC-barrel domain"/>
    <property type="match status" value="1"/>
</dbReference>
<gene>
    <name evidence="2" type="ORF">chiPu_0025521</name>
</gene>
<accession>A0A401TGC4</accession>
<evidence type="ECO:0000259" key="1">
    <source>
        <dbReference type="Pfam" id="PF05239"/>
    </source>
</evidence>
<dbReference type="EMBL" id="BEZZ01060236">
    <property type="protein sequence ID" value="GCC41697.1"/>
    <property type="molecule type" value="Genomic_DNA"/>
</dbReference>
<dbReference type="Proteomes" id="UP000287033">
    <property type="component" value="Unassembled WGS sequence"/>
</dbReference>
<dbReference type="SUPFAM" id="SSF50346">
    <property type="entry name" value="PRC-barrel domain"/>
    <property type="match status" value="1"/>
</dbReference>
<keyword evidence="3" id="KW-1185">Reference proteome</keyword>
<name>A0A401TGC4_CHIPU</name>
<protein>
    <recommendedName>
        <fullName evidence="1">PRC-barrel domain-containing protein</fullName>
    </recommendedName>
</protein>
<evidence type="ECO:0000313" key="2">
    <source>
        <dbReference type="EMBL" id="GCC41697.1"/>
    </source>
</evidence>